<dbReference type="InterPro" id="IPR027417">
    <property type="entry name" value="P-loop_NTPase"/>
</dbReference>
<dbReference type="InterPro" id="IPR014014">
    <property type="entry name" value="RNA_helicase_DEAD_Q_motif"/>
</dbReference>
<dbReference type="Pfam" id="PF00271">
    <property type="entry name" value="Helicase_C"/>
    <property type="match status" value="1"/>
</dbReference>
<dbReference type="SMART" id="SM00487">
    <property type="entry name" value="DEXDc"/>
    <property type="match status" value="1"/>
</dbReference>
<evidence type="ECO:0000313" key="13">
    <source>
        <dbReference type="Proteomes" id="UP001386972"/>
    </source>
</evidence>
<reference evidence="12 13" key="1">
    <citation type="submission" date="2024-03" db="EMBL/GenBank/DDBJ databases">
        <title>Screening, Identification and Application of a Plant Lactobacillus Strain.</title>
        <authorList>
            <person name="Li Y.L."/>
        </authorList>
    </citation>
    <scope>NUCLEOTIDE SEQUENCE [LARGE SCALE GENOMIC DNA]</scope>
    <source>
        <strain evidence="12 13">JDB</strain>
    </source>
</reference>
<comment type="similarity">
    <text evidence="5 7">Belongs to the DEAD box helicase family.</text>
</comment>
<evidence type="ECO:0000256" key="4">
    <source>
        <dbReference type="ARBA" id="ARBA00022840"/>
    </source>
</evidence>
<dbReference type="PROSITE" id="PS00039">
    <property type="entry name" value="DEAD_ATP_HELICASE"/>
    <property type="match status" value="1"/>
</dbReference>
<proteinExistence type="inferred from homology"/>
<evidence type="ECO:0000259" key="11">
    <source>
        <dbReference type="PROSITE" id="PS51195"/>
    </source>
</evidence>
<gene>
    <name evidence="12" type="ORF">WLF18_12230</name>
</gene>
<dbReference type="PANTHER" id="PTHR47959">
    <property type="entry name" value="ATP-DEPENDENT RNA HELICASE RHLE-RELATED"/>
    <property type="match status" value="1"/>
</dbReference>
<dbReference type="PANTHER" id="PTHR47959:SF13">
    <property type="entry name" value="ATP-DEPENDENT RNA HELICASE RHLE"/>
    <property type="match status" value="1"/>
</dbReference>
<dbReference type="CDD" id="cd18787">
    <property type="entry name" value="SF2_C_DEAD"/>
    <property type="match status" value="1"/>
</dbReference>
<feature type="domain" description="Helicase ATP-binding" evidence="9">
    <location>
        <begin position="32"/>
        <end position="207"/>
    </location>
</feature>
<evidence type="ECO:0000256" key="5">
    <source>
        <dbReference type="ARBA" id="ARBA00038437"/>
    </source>
</evidence>
<dbReference type="InterPro" id="IPR044742">
    <property type="entry name" value="DEAD/DEAH_RhlB"/>
</dbReference>
<feature type="region of interest" description="Disordered" evidence="8">
    <location>
        <begin position="373"/>
        <end position="443"/>
    </location>
</feature>
<name>A0ABU8ZZV2_9PSED</name>
<evidence type="ECO:0000256" key="3">
    <source>
        <dbReference type="ARBA" id="ARBA00022806"/>
    </source>
</evidence>
<dbReference type="PROSITE" id="PS51192">
    <property type="entry name" value="HELICASE_ATP_BIND_1"/>
    <property type="match status" value="1"/>
</dbReference>
<keyword evidence="4 7" id="KW-0067">ATP-binding</keyword>
<comment type="caution">
    <text evidence="12">The sequence shown here is derived from an EMBL/GenBank/DDBJ whole genome shotgun (WGS) entry which is preliminary data.</text>
</comment>
<feature type="compositionally biased region" description="Basic and acidic residues" evidence="8">
    <location>
        <begin position="373"/>
        <end position="382"/>
    </location>
</feature>
<dbReference type="EMBL" id="JBBNAW010000009">
    <property type="protein sequence ID" value="MEK2609872.1"/>
    <property type="molecule type" value="Genomic_DNA"/>
</dbReference>
<dbReference type="InterPro" id="IPR011545">
    <property type="entry name" value="DEAD/DEAH_box_helicase_dom"/>
</dbReference>
<organism evidence="12 13">
    <name type="scientific">Pseudomonas shirazensis</name>
    <dbReference type="NCBI Taxonomy" id="2745494"/>
    <lineage>
        <taxon>Bacteria</taxon>
        <taxon>Pseudomonadati</taxon>
        <taxon>Pseudomonadota</taxon>
        <taxon>Gammaproteobacteria</taxon>
        <taxon>Pseudomonadales</taxon>
        <taxon>Pseudomonadaceae</taxon>
        <taxon>Pseudomonas</taxon>
    </lineage>
</organism>
<dbReference type="InterPro" id="IPR001650">
    <property type="entry name" value="Helicase_C-like"/>
</dbReference>
<evidence type="ECO:0000256" key="7">
    <source>
        <dbReference type="RuleBase" id="RU000492"/>
    </source>
</evidence>
<dbReference type="GO" id="GO:0004386">
    <property type="term" value="F:helicase activity"/>
    <property type="evidence" value="ECO:0007669"/>
    <property type="project" value="UniProtKB-KW"/>
</dbReference>
<dbReference type="CDD" id="cd00268">
    <property type="entry name" value="DEADc"/>
    <property type="match status" value="1"/>
</dbReference>
<evidence type="ECO:0000256" key="6">
    <source>
        <dbReference type="PROSITE-ProRule" id="PRU00552"/>
    </source>
</evidence>
<accession>A0ABU8ZZV2</accession>
<feature type="domain" description="DEAD-box RNA helicase Q" evidence="11">
    <location>
        <begin position="1"/>
        <end position="29"/>
    </location>
</feature>
<dbReference type="InterPro" id="IPR014001">
    <property type="entry name" value="Helicase_ATP-bd"/>
</dbReference>
<evidence type="ECO:0000256" key="2">
    <source>
        <dbReference type="ARBA" id="ARBA00022801"/>
    </source>
</evidence>
<sequence length="443" mass="48887">MNFAQLGLIEPLLRTLQQRDYSTPTPVQAQAIPAVLAGRDLMAAAQTGTGKTAGFALPVLQRLALEGEKVASNSIRALILVPTRELAEQVHANVQQYAENLPVSTYAVYGGVSINPQMMRLRRGVDLLVATPGRLLDLFRQKAVKFGQVQMLVLDEADRMLDLGFAEELQSVYAALPRKRQTLLFSATFSEQIRMLAGLALNDPLSIEVSPRNAAANTVKQWLVPVDKKRKADLFCYLLRKQRWKQVLVFAKTRNGVDQLVERLLAEGVVADGIHGDRPQATRQRALDTFKAREIQVLVATDVAARGLDIDDLPLVVNLDMPIVAEDYVHRIGRTGRAGNKGEAISLVCADEVQMLSAIETLIRQTLPRHEETDFIPEHRVPLTDASGQVIKKPKKPKKPKENSAKRGLGKWMDSTDSADAKPAVKAVRKVPSFNGGPRKRKP</sequence>
<evidence type="ECO:0000256" key="1">
    <source>
        <dbReference type="ARBA" id="ARBA00022741"/>
    </source>
</evidence>
<evidence type="ECO:0000313" key="12">
    <source>
        <dbReference type="EMBL" id="MEK2609872.1"/>
    </source>
</evidence>
<dbReference type="RefSeq" id="WP_340612362.1">
    <property type="nucleotide sequence ID" value="NZ_JBBNAW010000009.1"/>
</dbReference>
<dbReference type="PROSITE" id="PS51195">
    <property type="entry name" value="Q_MOTIF"/>
    <property type="match status" value="1"/>
</dbReference>
<dbReference type="SMART" id="SM00490">
    <property type="entry name" value="HELICc"/>
    <property type="match status" value="1"/>
</dbReference>
<keyword evidence="3 7" id="KW-0347">Helicase</keyword>
<keyword evidence="1 7" id="KW-0547">Nucleotide-binding</keyword>
<dbReference type="Proteomes" id="UP001386972">
    <property type="component" value="Unassembled WGS sequence"/>
</dbReference>
<keyword evidence="2 7" id="KW-0378">Hydrolase</keyword>
<feature type="domain" description="Helicase C-terminal" evidence="10">
    <location>
        <begin position="218"/>
        <end position="381"/>
    </location>
</feature>
<dbReference type="Pfam" id="PF00270">
    <property type="entry name" value="DEAD"/>
    <property type="match status" value="1"/>
</dbReference>
<protein>
    <submittedName>
        <fullName evidence="12">DEAD/DEAH box helicase</fullName>
    </submittedName>
</protein>
<dbReference type="InterPro" id="IPR000629">
    <property type="entry name" value="RNA-helicase_DEAD-box_CS"/>
</dbReference>
<evidence type="ECO:0000256" key="8">
    <source>
        <dbReference type="SAM" id="MobiDB-lite"/>
    </source>
</evidence>
<evidence type="ECO:0000259" key="10">
    <source>
        <dbReference type="PROSITE" id="PS51194"/>
    </source>
</evidence>
<dbReference type="PROSITE" id="PS51194">
    <property type="entry name" value="HELICASE_CTER"/>
    <property type="match status" value="1"/>
</dbReference>
<dbReference type="SUPFAM" id="SSF52540">
    <property type="entry name" value="P-loop containing nucleoside triphosphate hydrolases"/>
    <property type="match status" value="1"/>
</dbReference>
<dbReference type="Gene3D" id="3.40.50.300">
    <property type="entry name" value="P-loop containing nucleotide triphosphate hydrolases"/>
    <property type="match status" value="2"/>
</dbReference>
<dbReference type="InterPro" id="IPR050079">
    <property type="entry name" value="DEAD_box_RNA_helicase"/>
</dbReference>
<keyword evidence="13" id="KW-1185">Reference proteome</keyword>
<evidence type="ECO:0000259" key="9">
    <source>
        <dbReference type="PROSITE" id="PS51192"/>
    </source>
</evidence>
<feature type="short sequence motif" description="Q motif" evidence="6">
    <location>
        <begin position="1"/>
        <end position="29"/>
    </location>
</feature>